<reference evidence="2 3" key="1">
    <citation type="submission" date="2019-11" db="EMBL/GenBank/DDBJ databases">
        <authorList>
            <person name="Holert J."/>
        </authorList>
    </citation>
    <scope>NUCLEOTIDE SEQUENCE [LARGE SCALE GENOMIC DNA]</scope>
    <source>
        <strain evidence="2">SB11_3</strain>
    </source>
</reference>
<dbReference type="AlphaFoldDB" id="A0A5S9QZE8"/>
<evidence type="ECO:0000313" key="2">
    <source>
        <dbReference type="EMBL" id="CAA0125751.1"/>
    </source>
</evidence>
<sequence>MSFQSPAFTRLLLGLSLLLLTACSATNLRDVWQNPEFKRDQLNQVLVVDLTAAPTRRMVFEDEFVHELGKKGIKAQPSYKYLGQDVPDKDKIMKFAKNNDYKYFLVTYVANEEIEKTRIPPTVTNYVVGGYPYGVYPGYYYPYFNSFWGPGAGASISTIITPGYIDQTVDTIMVTSIYSVETLQILWSGRTSTFEGASQPASYIASEIAHQVYDHIKD</sequence>
<name>A0A5S9QZE8_9GAMM</name>
<feature type="chain" id="PRO_5024934739" description="DUF4136 domain-containing protein" evidence="1">
    <location>
        <begin position="26"/>
        <end position="218"/>
    </location>
</feature>
<dbReference type="OrthoDB" id="6077795at2"/>
<keyword evidence="3" id="KW-1185">Reference proteome</keyword>
<evidence type="ECO:0000256" key="1">
    <source>
        <dbReference type="SAM" id="SignalP"/>
    </source>
</evidence>
<dbReference type="Proteomes" id="UP000441399">
    <property type="component" value="Unassembled WGS sequence"/>
</dbReference>
<keyword evidence="1" id="KW-0732">Signal</keyword>
<organism evidence="2 3">
    <name type="scientific">BD1-7 clade bacterium</name>
    <dbReference type="NCBI Taxonomy" id="2029982"/>
    <lineage>
        <taxon>Bacteria</taxon>
        <taxon>Pseudomonadati</taxon>
        <taxon>Pseudomonadota</taxon>
        <taxon>Gammaproteobacteria</taxon>
        <taxon>Cellvibrionales</taxon>
        <taxon>Spongiibacteraceae</taxon>
        <taxon>BD1-7 clade</taxon>
    </lineage>
</organism>
<dbReference type="EMBL" id="CACSIO010000062">
    <property type="protein sequence ID" value="CAA0125751.1"/>
    <property type="molecule type" value="Genomic_DNA"/>
</dbReference>
<protein>
    <recommendedName>
        <fullName evidence="4">DUF4136 domain-containing protein</fullName>
    </recommendedName>
</protein>
<accession>A0A5S9QZE8</accession>
<evidence type="ECO:0000313" key="3">
    <source>
        <dbReference type="Proteomes" id="UP000441399"/>
    </source>
</evidence>
<gene>
    <name evidence="2" type="ORF">OPDIPICF_03592</name>
</gene>
<feature type="signal peptide" evidence="1">
    <location>
        <begin position="1"/>
        <end position="25"/>
    </location>
</feature>
<evidence type="ECO:0008006" key="4">
    <source>
        <dbReference type="Google" id="ProtNLM"/>
    </source>
</evidence>
<proteinExistence type="predicted"/>